<gene>
    <name evidence="1" type="ORF">G3O08_19135</name>
</gene>
<evidence type="ECO:0000313" key="2">
    <source>
        <dbReference type="Proteomes" id="UP000486602"/>
    </source>
</evidence>
<keyword evidence="2" id="KW-1185">Reference proteome</keyword>
<comment type="caution">
    <text evidence="1">The sequence shown here is derived from an EMBL/GenBank/DDBJ whole genome shotgun (WGS) entry which is preliminary data.</text>
</comment>
<dbReference type="Proteomes" id="UP000486602">
    <property type="component" value="Unassembled WGS sequence"/>
</dbReference>
<evidence type="ECO:0000313" key="1">
    <source>
        <dbReference type="EMBL" id="NEN25611.1"/>
    </source>
</evidence>
<sequence length="97" mass="11268">MVPILILHAKYHKPIEDSALVTSLITEQNGQMHDVPNRSTSLYEAYEIFSFSPKKNRVDDLLSQNFRIDTDFFRSNTGKSITTIEIDFDYTTSWLFC</sequence>
<proteinExistence type="predicted"/>
<dbReference type="RefSeq" id="WP_163287061.1">
    <property type="nucleotide sequence ID" value="NZ_JAAGVY010000063.1"/>
</dbReference>
<name>A0A7K3WX18_9FLAO</name>
<dbReference type="AlphaFoldDB" id="A0A7K3WX18"/>
<protein>
    <submittedName>
        <fullName evidence="1">Uncharacterized protein</fullName>
    </submittedName>
</protein>
<organism evidence="1 2">
    <name type="scientific">Cryomorpha ignava</name>
    <dbReference type="NCBI Taxonomy" id="101383"/>
    <lineage>
        <taxon>Bacteria</taxon>
        <taxon>Pseudomonadati</taxon>
        <taxon>Bacteroidota</taxon>
        <taxon>Flavobacteriia</taxon>
        <taxon>Flavobacteriales</taxon>
        <taxon>Cryomorphaceae</taxon>
        <taxon>Cryomorpha</taxon>
    </lineage>
</organism>
<reference evidence="1 2" key="1">
    <citation type="submission" date="2020-02" db="EMBL/GenBank/DDBJ databases">
        <title>Out from the shadows clarifying the taxonomy of the family Cryomorphaceae and related taxa by utilizing the GTDB taxonomic framework.</title>
        <authorList>
            <person name="Bowman J.P."/>
        </authorList>
    </citation>
    <scope>NUCLEOTIDE SEQUENCE [LARGE SCALE GENOMIC DNA]</scope>
    <source>
        <strain evidence="1 2">QSSC 1-22</strain>
    </source>
</reference>
<dbReference type="EMBL" id="JAAGVY010000063">
    <property type="protein sequence ID" value="NEN25611.1"/>
    <property type="molecule type" value="Genomic_DNA"/>
</dbReference>
<accession>A0A7K3WX18</accession>